<proteinExistence type="predicted"/>
<comment type="caution">
    <text evidence="5">The sequence shown here is derived from an EMBL/GenBank/DDBJ whole genome shotgun (WGS) entry which is preliminary data.</text>
</comment>
<dbReference type="Proteomes" id="UP000820669">
    <property type="component" value="Unassembled WGS sequence"/>
</dbReference>
<dbReference type="PANTHER" id="PTHR23026:SF90">
    <property type="entry name" value="IODOTYROSINE DEIODINASE 1"/>
    <property type="match status" value="1"/>
</dbReference>
<reference evidence="5 6" key="1">
    <citation type="submission" date="2020-04" db="EMBL/GenBank/DDBJ databases">
        <authorList>
            <person name="Klaysubun C."/>
            <person name="Duangmal K."/>
            <person name="Lipun K."/>
        </authorList>
    </citation>
    <scope>NUCLEOTIDE SEQUENCE [LARGE SCALE GENOMIC DNA]</scope>
    <source>
        <strain evidence="5 6">K10HN5</strain>
    </source>
</reference>
<dbReference type="PANTHER" id="PTHR23026">
    <property type="entry name" value="NADPH NITROREDUCTASE"/>
    <property type="match status" value="1"/>
</dbReference>
<organism evidence="5 6">
    <name type="scientific">Pseudonocardia acidicola</name>
    <dbReference type="NCBI Taxonomy" id="2724939"/>
    <lineage>
        <taxon>Bacteria</taxon>
        <taxon>Bacillati</taxon>
        <taxon>Actinomycetota</taxon>
        <taxon>Actinomycetes</taxon>
        <taxon>Pseudonocardiales</taxon>
        <taxon>Pseudonocardiaceae</taxon>
        <taxon>Pseudonocardia</taxon>
    </lineage>
</organism>
<keyword evidence="6" id="KW-1185">Reference proteome</keyword>
<dbReference type="RefSeq" id="WP_169383505.1">
    <property type="nucleotide sequence ID" value="NZ_JAAXLA010000047.1"/>
</dbReference>
<dbReference type="Pfam" id="PF00881">
    <property type="entry name" value="Nitroreductase"/>
    <property type="match status" value="2"/>
</dbReference>
<keyword evidence="3" id="KW-0560">Oxidoreductase</keyword>
<dbReference type="InterPro" id="IPR000415">
    <property type="entry name" value="Nitroreductase-like"/>
</dbReference>
<sequence>MSDRMVLTDGANPVLRAIRTRRVVRAMTDQPVERTQLEAVLDAARYAPSAGNRHLHRFVVTDDPAILRVLRMVSPGMVQRPTAAVTICIDHPLAADYGFGPGSTGLFVDVGTIAATMLLAAHAVGLAAGPVTSFSRAAVGVVLRLPEGWSPELLVCLGHPAPDQPPPMGRRPLLSWRDLTRWVATGPADAGAADRPG</sequence>
<evidence type="ECO:0000256" key="3">
    <source>
        <dbReference type="ARBA" id="ARBA00023002"/>
    </source>
</evidence>
<feature type="domain" description="Nitroreductase" evidence="4">
    <location>
        <begin position="83"/>
        <end position="159"/>
    </location>
</feature>
<accession>A0ABX1SID4</accession>
<dbReference type="EMBL" id="JAAXLA010000047">
    <property type="protein sequence ID" value="NMI00025.1"/>
    <property type="molecule type" value="Genomic_DNA"/>
</dbReference>
<evidence type="ECO:0000256" key="1">
    <source>
        <dbReference type="ARBA" id="ARBA00022630"/>
    </source>
</evidence>
<evidence type="ECO:0000256" key="2">
    <source>
        <dbReference type="ARBA" id="ARBA00022643"/>
    </source>
</evidence>
<dbReference type="Gene3D" id="3.40.109.10">
    <property type="entry name" value="NADH Oxidase"/>
    <property type="match status" value="1"/>
</dbReference>
<protein>
    <submittedName>
        <fullName evidence="5">Nitroreductase family protein</fullName>
    </submittedName>
</protein>
<gene>
    <name evidence="5" type="ORF">HF526_22330</name>
</gene>
<evidence type="ECO:0000313" key="5">
    <source>
        <dbReference type="EMBL" id="NMI00025.1"/>
    </source>
</evidence>
<dbReference type="InterPro" id="IPR050627">
    <property type="entry name" value="Nitroreductase/BluB"/>
</dbReference>
<dbReference type="SUPFAM" id="SSF55469">
    <property type="entry name" value="FMN-dependent nitroreductase-like"/>
    <property type="match status" value="1"/>
</dbReference>
<dbReference type="InterPro" id="IPR029479">
    <property type="entry name" value="Nitroreductase"/>
</dbReference>
<evidence type="ECO:0000313" key="6">
    <source>
        <dbReference type="Proteomes" id="UP000820669"/>
    </source>
</evidence>
<evidence type="ECO:0000259" key="4">
    <source>
        <dbReference type="Pfam" id="PF00881"/>
    </source>
</evidence>
<dbReference type="CDD" id="cd02062">
    <property type="entry name" value="Nitro_FMN_reductase"/>
    <property type="match status" value="1"/>
</dbReference>
<keyword evidence="1" id="KW-0285">Flavoprotein</keyword>
<feature type="domain" description="Nitroreductase" evidence="4">
    <location>
        <begin position="18"/>
        <end position="67"/>
    </location>
</feature>
<name>A0ABX1SID4_9PSEU</name>
<keyword evidence="2" id="KW-0288">FMN</keyword>